<comment type="caution">
    <text evidence="1">The sequence shown here is derived from an EMBL/GenBank/DDBJ whole genome shotgun (WGS) entry which is preliminary data.</text>
</comment>
<name>A0ABV7KZI5_9PROT</name>
<dbReference type="EMBL" id="JBHRTR010000025">
    <property type="protein sequence ID" value="MFC3227833.1"/>
    <property type="molecule type" value="Genomic_DNA"/>
</dbReference>
<organism evidence="1 2">
    <name type="scientific">Marinibaculum pumilum</name>
    <dbReference type="NCBI Taxonomy" id="1766165"/>
    <lineage>
        <taxon>Bacteria</taxon>
        <taxon>Pseudomonadati</taxon>
        <taxon>Pseudomonadota</taxon>
        <taxon>Alphaproteobacteria</taxon>
        <taxon>Rhodospirillales</taxon>
        <taxon>Rhodospirillaceae</taxon>
        <taxon>Marinibaculum</taxon>
    </lineage>
</organism>
<sequence length="90" mass="9441">MTEDEKVALLRQAIREARPVSGMGMGLRREFCPHFLGTKGSRTMTAAGMSWPGSSTVPPGQACRLAADQSCIDRIDCAVDPSCAAPGSDG</sequence>
<evidence type="ECO:0000313" key="1">
    <source>
        <dbReference type="EMBL" id="MFC3227833.1"/>
    </source>
</evidence>
<reference evidence="2" key="1">
    <citation type="journal article" date="2019" name="Int. J. Syst. Evol. Microbiol.">
        <title>The Global Catalogue of Microorganisms (GCM) 10K type strain sequencing project: providing services to taxonomists for standard genome sequencing and annotation.</title>
        <authorList>
            <consortium name="The Broad Institute Genomics Platform"/>
            <consortium name="The Broad Institute Genome Sequencing Center for Infectious Disease"/>
            <person name="Wu L."/>
            <person name="Ma J."/>
        </authorList>
    </citation>
    <scope>NUCLEOTIDE SEQUENCE [LARGE SCALE GENOMIC DNA]</scope>
    <source>
        <strain evidence="2">KCTC 42964</strain>
    </source>
</reference>
<dbReference type="Proteomes" id="UP001595528">
    <property type="component" value="Unassembled WGS sequence"/>
</dbReference>
<gene>
    <name evidence="1" type="ORF">ACFOGJ_11360</name>
</gene>
<protein>
    <submittedName>
        <fullName evidence="1">Uncharacterized protein</fullName>
    </submittedName>
</protein>
<dbReference type="RefSeq" id="WP_379900343.1">
    <property type="nucleotide sequence ID" value="NZ_JBHRTR010000025.1"/>
</dbReference>
<proteinExistence type="predicted"/>
<accession>A0ABV7KZI5</accession>
<evidence type="ECO:0000313" key="2">
    <source>
        <dbReference type="Proteomes" id="UP001595528"/>
    </source>
</evidence>
<keyword evidence="2" id="KW-1185">Reference proteome</keyword>